<comment type="caution">
    <text evidence="3">The sequence shown here is derived from an EMBL/GenBank/DDBJ whole genome shotgun (WGS) entry which is preliminary data.</text>
</comment>
<accession>A0A6L7F1A1</accession>
<organism evidence="3 4">
    <name type="scientific">Nocardioides flavescens</name>
    <dbReference type="NCBI Taxonomy" id="2691959"/>
    <lineage>
        <taxon>Bacteria</taxon>
        <taxon>Bacillati</taxon>
        <taxon>Actinomycetota</taxon>
        <taxon>Actinomycetes</taxon>
        <taxon>Propionibacteriales</taxon>
        <taxon>Nocardioidaceae</taxon>
        <taxon>Nocardioides</taxon>
    </lineage>
</organism>
<dbReference type="Proteomes" id="UP000473325">
    <property type="component" value="Unassembled WGS sequence"/>
</dbReference>
<evidence type="ECO:0000313" key="4">
    <source>
        <dbReference type="Proteomes" id="UP000473325"/>
    </source>
</evidence>
<protein>
    <submittedName>
        <fullName evidence="3">Oligosaccharide flippase family protein</fullName>
    </submittedName>
</protein>
<proteinExistence type="predicted"/>
<feature type="transmembrane region" description="Helical" evidence="2">
    <location>
        <begin position="21"/>
        <end position="40"/>
    </location>
</feature>
<dbReference type="PANTHER" id="PTHR12631">
    <property type="entry name" value="ALPHA-L-IDURONIDASE"/>
    <property type="match status" value="1"/>
</dbReference>
<dbReference type="Gene3D" id="3.20.20.80">
    <property type="entry name" value="Glycosidases"/>
    <property type="match status" value="1"/>
</dbReference>
<keyword evidence="4" id="KW-1185">Reference proteome</keyword>
<feature type="transmembrane region" description="Helical" evidence="2">
    <location>
        <begin position="449"/>
        <end position="469"/>
    </location>
</feature>
<feature type="transmembrane region" description="Helical" evidence="2">
    <location>
        <begin position="159"/>
        <end position="179"/>
    </location>
</feature>
<feature type="transmembrane region" description="Helical" evidence="2">
    <location>
        <begin position="127"/>
        <end position="147"/>
    </location>
</feature>
<keyword evidence="2" id="KW-0812">Transmembrane</keyword>
<feature type="compositionally biased region" description="Basic and acidic residues" evidence="1">
    <location>
        <begin position="604"/>
        <end position="614"/>
    </location>
</feature>
<feature type="compositionally biased region" description="Acidic residues" evidence="1">
    <location>
        <begin position="594"/>
        <end position="603"/>
    </location>
</feature>
<feature type="transmembrane region" description="Helical" evidence="2">
    <location>
        <begin position="381"/>
        <end position="406"/>
    </location>
</feature>
<feature type="transmembrane region" description="Helical" evidence="2">
    <location>
        <begin position="263"/>
        <end position="285"/>
    </location>
</feature>
<dbReference type="GO" id="GO:0004553">
    <property type="term" value="F:hydrolase activity, hydrolyzing O-glycosyl compounds"/>
    <property type="evidence" value="ECO:0007669"/>
    <property type="project" value="TreeGrafter"/>
</dbReference>
<feature type="region of interest" description="Disordered" evidence="1">
    <location>
        <begin position="473"/>
        <end position="521"/>
    </location>
</feature>
<keyword evidence="2" id="KW-0472">Membrane</keyword>
<dbReference type="PANTHER" id="PTHR12631:SF10">
    <property type="entry name" value="BETA-XYLOSIDASE-LIKE PROTEIN-RELATED"/>
    <property type="match status" value="1"/>
</dbReference>
<feature type="transmembrane region" description="Helical" evidence="2">
    <location>
        <begin position="52"/>
        <end position="77"/>
    </location>
</feature>
<evidence type="ECO:0000256" key="1">
    <source>
        <dbReference type="SAM" id="MobiDB-lite"/>
    </source>
</evidence>
<feature type="transmembrane region" description="Helical" evidence="2">
    <location>
        <begin position="89"/>
        <end position="115"/>
    </location>
</feature>
<reference evidence="3 4" key="1">
    <citation type="submission" date="2019-12" db="EMBL/GenBank/DDBJ databases">
        <authorList>
            <person name="Kun Z."/>
        </authorList>
    </citation>
    <scope>NUCLEOTIDE SEQUENCE [LARGE SCALE GENOMIC DNA]</scope>
    <source>
        <strain evidence="3 4">YIM 123512</strain>
    </source>
</reference>
<dbReference type="InterPro" id="IPR017853">
    <property type="entry name" value="GH"/>
</dbReference>
<evidence type="ECO:0000256" key="2">
    <source>
        <dbReference type="SAM" id="Phobius"/>
    </source>
</evidence>
<gene>
    <name evidence="3" type="ORF">GRQ65_04075</name>
</gene>
<dbReference type="RefSeq" id="WP_160875413.1">
    <property type="nucleotide sequence ID" value="NZ_WUEK01000002.1"/>
</dbReference>
<feature type="region of interest" description="Disordered" evidence="1">
    <location>
        <begin position="594"/>
        <end position="614"/>
    </location>
</feature>
<dbReference type="EMBL" id="WUEK01000002">
    <property type="protein sequence ID" value="MXG88724.1"/>
    <property type="molecule type" value="Genomic_DNA"/>
</dbReference>
<sequence length="841" mass="90183">MTATEETRPRRASGIWSPFRSLLLAQVMSAILGLVFWVLVARLVDAHDVGVAAAAISAQSLVGIVTVLGFGTTLIAELPHKPPARQRRILMRALLVVAVSSGIVGTAIVAASPLFSANLREALGNPIGATTFVLGIAGFAWALVVDDSSLAVQRSEVQVARNLVASSLRFPVTVVLLSVGVTDAHVLQVCWVLPLLLSIPFTLWRLKLPRGDTSSPGLLQDLREIMPLALRNHGLSLSLAAGSQMVPVVAGLSLSSVDNAEFAIAWLMATFVFLPPYLLATALFAHGAHTSVEEFRAGMGRTIPAALSLSFLLCVGAWVLGEPVLLIFGGDYSRASWEILALLVPAGLWMVIKDHLVVLWRTQHEYGLATRLAGSALALEILGAFGGAMVGGALGLCLGWLAAMVLELLLGLPWVRQAFRGVRWHSPLSQLRALRGGGGDGAGDERGLAAPYVAGVVALVLAVVAVGVWSSTRTPGSDRAEPALDSSGLPELGRPVETCRPSAERPGPAIDLNVQSATGDPSDPILSRARVADLVSLAAQAGATVISTTTSFRTMQPTADAPIRFEYVDRTIDAARAAGMRVRLQLVGMPDWALDDPLDDDPGEERQPPRSEAELERWSTFVTAVLRHLRGEVDYLEVWSEPNEAKWWPTGPDPVEFARLLQATTAVVRTVSPQTQVVSGGLASNDVGYLDALYDAFDDLGLDAAPFDLLGVHPFSNGAGPDDVDAAKRYEREPFGLYDANFSGFTGLHRVMTDRDDPHDVYVTQFGYSTAAGRNRPAVPDAERATYLTQALEQATCAAYVPVFSWYALHPTPWDPPQFALLDRRDRPNQTYAALEEWSVR</sequence>
<feature type="transmembrane region" description="Helical" evidence="2">
    <location>
        <begin position="339"/>
        <end position="360"/>
    </location>
</feature>
<dbReference type="AlphaFoldDB" id="A0A6L7F1A1"/>
<dbReference type="InterPro" id="IPR051923">
    <property type="entry name" value="Glycosyl_Hydrolase_39"/>
</dbReference>
<dbReference type="SUPFAM" id="SSF51445">
    <property type="entry name" value="(Trans)glycosidases"/>
    <property type="match status" value="1"/>
</dbReference>
<keyword evidence="2" id="KW-1133">Transmembrane helix</keyword>
<feature type="transmembrane region" description="Helical" evidence="2">
    <location>
        <begin position="306"/>
        <end position="327"/>
    </location>
</feature>
<evidence type="ECO:0000313" key="3">
    <source>
        <dbReference type="EMBL" id="MXG88724.1"/>
    </source>
</evidence>
<name>A0A6L7F1A1_9ACTN</name>